<comment type="caution">
    <text evidence="2">The sequence shown here is derived from an EMBL/GenBank/DDBJ whole genome shotgun (WGS) entry which is preliminary data.</text>
</comment>
<dbReference type="RefSeq" id="WP_323450167.1">
    <property type="nucleotide sequence ID" value="NZ_BSBI01000013.1"/>
</dbReference>
<dbReference type="EMBL" id="BSBI01000013">
    <property type="protein sequence ID" value="GLF98183.1"/>
    <property type="molecule type" value="Genomic_DNA"/>
</dbReference>
<proteinExistence type="predicted"/>
<organism evidence="2 3">
    <name type="scientific">Streptomyces yaizuensis</name>
    <dbReference type="NCBI Taxonomy" id="2989713"/>
    <lineage>
        <taxon>Bacteria</taxon>
        <taxon>Bacillati</taxon>
        <taxon>Actinomycetota</taxon>
        <taxon>Actinomycetes</taxon>
        <taxon>Kitasatosporales</taxon>
        <taxon>Streptomycetaceae</taxon>
        <taxon>Streptomyces</taxon>
    </lineage>
</organism>
<dbReference type="Gene3D" id="3.40.630.30">
    <property type="match status" value="1"/>
</dbReference>
<evidence type="ECO:0000313" key="3">
    <source>
        <dbReference type="Proteomes" id="UP001291653"/>
    </source>
</evidence>
<accession>A0ABQ5P6S6</accession>
<gene>
    <name evidence="2" type="ORF">SYYSPA8_27820</name>
</gene>
<reference evidence="2 3" key="1">
    <citation type="submission" date="2022-10" db="EMBL/GenBank/DDBJ databases">
        <title>Draft genome sequence of Streptomyces sp. YSPA8.</title>
        <authorList>
            <person name="Moriuchi R."/>
            <person name="Dohra H."/>
            <person name="Yamamura H."/>
            <person name="Kodani S."/>
        </authorList>
    </citation>
    <scope>NUCLEOTIDE SEQUENCE [LARGE SCALE GENOMIC DNA]</scope>
    <source>
        <strain evidence="2 3">YSPA8</strain>
    </source>
</reference>
<protein>
    <submittedName>
        <fullName evidence="2">N-acetyltransferase</fullName>
    </submittedName>
</protein>
<dbReference type="InterPro" id="IPR000182">
    <property type="entry name" value="GNAT_dom"/>
</dbReference>
<keyword evidence="3" id="KW-1185">Reference proteome</keyword>
<dbReference type="SUPFAM" id="SSF55729">
    <property type="entry name" value="Acyl-CoA N-acyltransferases (Nat)"/>
    <property type="match status" value="1"/>
</dbReference>
<sequence>MIISRATLADIPRLIQFRTDAAAWLAAQGSDQWSTAYPVELLRDSIEANTVYLIREPGTDDPRATVTLDGLADPLLWHETESAEPALYVHKLTLATPGGGSGLGAQILDWCGDRAARTGRTWLRLDAWSSNPALHAYYQQLGFAHVRTVDDPGAYGSGWVAQRPAVQCATQFVLDL</sequence>
<dbReference type="Proteomes" id="UP001291653">
    <property type="component" value="Unassembled WGS sequence"/>
</dbReference>
<feature type="domain" description="N-acetyltransferase" evidence="1">
    <location>
        <begin position="1"/>
        <end position="166"/>
    </location>
</feature>
<dbReference type="InterPro" id="IPR016181">
    <property type="entry name" value="Acyl_CoA_acyltransferase"/>
</dbReference>
<evidence type="ECO:0000313" key="2">
    <source>
        <dbReference type="EMBL" id="GLF98183.1"/>
    </source>
</evidence>
<evidence type="ECO:0000259" key="1">
    <source>
        <dbReference type="PROSITE" id="PS51186"/>
    </source>
</evidence>
<dbReference type="PROSITE" id="PS51186">
    <property type="entry name" value="GNAT"/>
    <property type="match status" value="1"/>
</dbReference>
<name>A0ABQ5P6S6_9ACTN</name>